<evidence type="ECO:0000313" key="2">
    <source>
        <dbReference type="EMBL" id="CAL4906333.1"/>
    </source>
</evidence>
<evidence type="ECO:0000313" key="3">
    <source>
        <dbReference type="Proteomes" id="UP001497457"/>
    </source>
</evidence>
<organism evidence="2 3">
    <name type="scientific">Urochloa decumbens</name>
    <dbReference type="NCBI Taxonomy" id="240449"/>
    <lineage>
        <taxon>Eukaryota</taxon>
        <taxon>Viridiplantae</taxon>
        <taxon>Streptophyta</taxon>
        <taxon>Embryophyta</taxon>
        <taxon>Tracheophyta</taxon>
        <taxon>Spermatophyta</taxon>
        <taxon>Magnoliopsida</taxon>
        <taxon>Liliopsida</taxon>
        <taxon>Poales</taxon>
        <taxon>Poaceae</taxon>
        <taxon>PACMAD clade</taxon>
        <taxon>Panicoideae</taxon>
        <taxon>Panicodae</taxon>
        <taxon>Paniceae</taxon>
        <taxon>Melinidinae</taxon>
        <taxon>Urochloa</taxon>
    </lineage>
</organism>
<dbReference type="AlphaFoldDB" id="A0ABC8WBX1"/>
<dbReference type="InterPro" id="IPR032675">
    <property type="entry name" value="LRR_dom_sf"/>
</dbReference>
<reference evidence="3" key="1">
    <citation type="submission" date="2024-06" db="EMBL/GenBank/DDBJ databases">
        <authorList>
            <person name="Ryan C."/>
        </authorList>
    </citation>
    <scope>NUCLEOTIDE SEQUENCE [LARGE SCALE GENOMIC DNA]</scope>
</reference>
<accession>A0ABC8WBX1</accession>
<dbReference type="InterPro" id="IPR055411">
    <property type="entry name" value="LRR_FXL15/At3g58940/PEG3-like"/>
</dbReference>
<dbReference type="Proteomes" id="UP001497457">
    <property type="component" value="Chromosome 12b"/>
</dbReference>
<dbReference type="SUPFAM" id="SSF52047">
    <property type="entry name" value="RNI-like"/>
    <property type="match status" value="1"/>
</dbReference>
<gene>
    <name evidence="2" type="ORF">URODEC1_LOCUS12065</name>
</gene>
<dbReference type="EMBL" id="OZ075122">
    <property type="protein sequence ID" value="CAL4906333.1"/>
    <property type="molecule type" value="Genomic_DNA"/>
</dbReference>
<proteinExistence type="predicted"/>
<sequence length="569" mass="61697">MHPSSSAAAPSMPPLNFDNPSKIVGLDYSDDHVLHAPSLRFAVTPTPFGAGTGARDTDDGRRLIAAVDAALARRAGAGDDDVDDLEINFVYGSPRNRYIGIASGGFYLFRHGHAADITSRHVAAWLRFAERRVTGRFTVAVPVLPRQHAKKAAAAAALPPPPPERKLYAEMPASARCSAMSLTLGNATVSVPAVAAVAAGAAAFAALADLHLSHARIAVTGANERNLGEMLSSACCPRLRRLRLEHVTGLAALRLRAAATLEELRLDHVRDMAALDLDALGLRALHIADCYKLASDDAAVAVSAPRLEMLACADMCRPERLRFNGAANVRRLDKVFLWSHGRPGVYSNAGAVWLLQHCSGANSLGVHISPPVAKNWKDMEEMMSPVPQLPNITSLTIDAQWQHLEASVAKLIAKCSRLERLTIDISRPCDPCSNPRCFCYREAGWDDQNISLQHLREGKITGLRPSDDHLSLVQRVIASAPALERMTVELYIGKELDCSSIPCNRGYWAPCVSGQSSRRVCNQAYEWTPGKKREAGQLVVHPGKKSVHPLLFCSKTSCVLPRKRSNEDL</sequence>
<dbReference type="Gene3D" id="3.80.10.10">
    <property type="entry name" value="Ribonuclease Inhibitor"/>
    <property type="match status" value="1"/>
</dbReference>
<feature type="domain" description="F-box/LRR-repeat protein 15/At3g58940/PEG3-like LRR" evidence="1">
    <location>
        <begin position="170"/>
        <end position="318"/>
    </location>
</feature>
<keyword evidence="3" id="KW-1185">Reference proteome</keyword>
<evidence type="ECO:0000259" key="1">
    <source>
        <dbReference type="Pfam" id="PF24758"/>
    </source>
</evidence>
<protein>
    <recommendedName>
        <fullName evidence="1">F-box/LRR-repeat protein 15/At3g58940/PEG3-like LRR domain-containing protein</fullName>
    </recommendedName>
</protein>
<dbReference type="InterPro" id="IPR055312">
    <property type="entry name" value="FBL15-like"/>
</dbReference>
<dbReference type="Pfam" id="PF24758">
    <property type="entry name" value="LRR_At5g56370"/>
    <property type="match status" value="1"/>
</dbReference>
<dbReference type="PANTHER" id="PTHR34709:SF78">
    <property type="entry name" value="FBD DOMAIN-CONTAINING PROTEIN"/>
    <property type="match status" value="1"/>
</dbReference>
<dbReference type="PANTHER" id="PTHR34709">
    <property type="entry name" value="OS10G0396666 PROTEIN"/>
    <property type="match status" value="1"/>
</dbReference>
<reference evidence="2 3" key="2">
    <citation type="submission" date="2024-10" db="EMBL/GenBank/DDBJ databases">
        <authorList>
            <person name="Ryan C."/>
        </authorList>
    </citation>
    <scope>NUCLEOTIDE SEQUENCE [LARGE SCALE GENOMIC DNA]</scope>
</reference>
<name>A0ABC8WBX1_9POAL</name>